<reference evidence="1" key="1">
    <citation type="journal article" date="2013" name="J. Plant Res.">
        <title>Effect of fungi and light on seed germination of three Opuntia species from semiarid lands of central Mexico.</title>
        <authorList>
            <person name="Delgado-Sanchez P."/>
            <person name="Jimenez-Bremont J.F."/>
            <person name="Guerrero-Gonzalez Mde L."/>
            <person name="Flores J."/>
        </authorList>
    </citation>
    <scope>NUCLEOTIDE SEQUENCE</scope>
    <source>
        <tissue evidence="1">Cladode</tissue>
    </source>
</reference>
<dbReference type="EMBL" id="GISG01266605">
    <property type="protein sequence ID" value="MBA4675254.1"/>
    <property type="molecule type" value="Transcribed_RNA"/>
</dbReference>
<organism evidence="1">
    <name type="scientific">Opuntia streptacantha</name>
    <name type="common">Prickly pear cactus</name>
    <name type="synonym">Opuntia cardona</name>
    <dbReference type="NCBI Taxonomy" id="393608"/>
    <lineage>
        <taxon>Eukaryota</taxon>
        <taxon>Viridiplantae</taxon>
        <taxon>Streptophyta</taxon>
        <taxon>Embryophyta</taxon>
        <taxon>Tracheophyta</taxon>
        <taxon>Spermatophyta</taxon>
        <taxon>Magnoliopsida</taxon>
        <taxon>eudicotyledons</taxon>
        <taxon>Gunneridae</taxon>
        <taxon>Pentapetalae</taxon>
        <taxon>Caryophyllales</taxon>
        <taxon>Cactineae</taxon>
        <taxon>Cactaceae</taxon>
        <taxon>Opuntioideae</taxon>
        <taxon>Opuntia</taxon>
    </lineage>
</organism>
<protein>
    <submittedName>
        <fullName evidence="1">Uncharacterized protein</fullName>
    </submittedName>
</protein>
<accession>A0A7C9ASY0</accession>
<proteinExistence type="predicted"/>
<reference evidence="1" key="2">
    <citation type="submission" date="2020-07" db="EMBL/GenBank/DDBJ databases">
        <authorList>
            <person name="Vera ALvarez R."/>
            <person name="Arias-Moreno D.M."/>
            <person name="Jimenez-Jacinto V."/>
            <person name="Jimenez-Bremont J.F."/>
            <person name="Swaminathan K."/>
            <person name="Moose S.P."/>
            <person name="Guerrero-Gonzalez M.L."/>
            <person name="Marino-Ramirez L."/>
            <person name="Landsman D."/>
            <person name="Rodriguez-Kessler M."/>
            <person name="Delgado-Sanchez P."/>
        </authorList>
    </citation>
    <scope>NUCLEOTIDE SEQUENCE</scope>
    <source>
        <tissue evidence="1">Cladode</tissue>
    </source>
</reference>
<name>A0A7C9ASY0_OPUST</name>
<evidence type="ECO:0000313" key="1">
    <source>
        <dbReference type="EMBL" id="MBA4675254.1"/>
    </source>
</evidence>
<dbReference type="AlphaFoldDB" id="A0A7C9ASY0"/>
<sequence length="100" mass="11461">MRGHKKLGFSSPNMRLSHVTNISVKLIFQIPFSIFASFNKLLNYLLSEFISKFFLTTLIWRWLPFPATCTMGHGPKQTSAISRYTSDCECGKLVVKRNSK</sequence>